<feature type="domain" description="Response regulatory" evidence="9">
    <location>
        <begin position="4"/>
        <end position="121"/>
    </location>
</feature>
<dbReference type="PROSITE" id="PS50125">
    <property type="entry name" value="GUANYLATE_CYCLASE_2"/>
    <property type="match status" value="1"/>
</dbReference>
<dbReference type="InterPro" id="IPR018297">
    <property type="entry name" value="A/G_cyclase_CS"/>
</dbReference>
<dbReference type="Gene3D" id="3.40.50.2300">
    <property type="match status" value="1"/>
</dbReference>
<dbReference type="GO" id="GO:0009190">
    <property type="term" value="P:cyclic nucleotide biosynthetic process"/>
    <property type="evidence" value="ECO:0007669"/>
    <property type="project" value="InterPro"/>
</dbReference>
<keyword evidence="3" id="KW-0547">Nucleotide-binding</keyword>
<evidence type="ECO:0000256" key="8">
    <source>
        <dbReference type="RuleBase" id="RU000405"/>
    </source>
</evidence>
<dbReference type="InterPro" id="IPR050401">
    <property type="entry name" value="Cyclic_nucleotide_synthase"/>
</dbReference>
<reference evidence="11 12" key="1">
    <citation type="journal article" date="2018" name="Aquat. Microb. Ecol.">
        <title>Gammaproteobacterial methanotrophs dominate.</title>
        <authorList>
            <person name="Rissanen A.J."/>
            <person name="Saarenheimo J."/>
            <person name="Tiirola M."/>
            <person name="Peura S."/>
            <person name="Aalto S.L."/>
            <person name="Karvinen A."/>
            <person name="Nykanen H."/>
        </authorList>
    </citation>
    <scope>NUCLEOTIDE SEQUENCE [LARGE SCALE GENOMIC DNA]</scope>
    <source>
        <strain evidence="11">AMbin10</strain>
    </source>
</reference>
<dbReference type="Pfam" id="PF00211">
    <property type="entry name" value="Guanylate_cyc"/>
    <property type="match status" value="1"/>
</dbReference>
<evidence type="ECO:0000313" key="12">
    <source>
        <dbReference type="Proteomes" id="UP000249396"/>
    </source>
</evidence>
<feature type="domain" description="Guanylate cyclase" evidence="10">
    <location>
        <begin position="168"/>
        <end position="295"/>
    </location>
</feature>
<name>A0A2W4TIP9_9GAMM</name>
<evidence type="ECO:0000259" key="9">
    <source>
        <dbReference type="PROSITE" id="PS50110"/>
    </source>
</evidence>
<evidence type="ECO:0000256" key="2">
    <source>
        <dbReference type="ARBA" id="ARBA00022692"/>
    </source>
</evidence>
<dbReference type="SMART" id="SM00044">
    <property type="entry name" value="CYCc"/>
    <property type="match status" value="1"/>
</dbReference>
<evidence type="ECO:0000256" key="4">
    <source>
        <dbReference type="ARBA" id="ARBA00022989"/>
    </source>
</evidence>
<keyword evidence="5" id="KW-0472">Membrane</keyword>
<dbReference type="InterPro" id="IPR011006">
    <property type="entry name" value="CheY-like_superfamily"/>
</dbReference>
<dbReference type="PROSITE" id="PS00452">
    <property type="entry name" value="GUANYLATE_CYCLASE_1"/>
    <property type="match status" value="1"/>
</dbReference>
<dbReference type="SUPFAM" id="SSF55073">
    <property type="entry name" value="Nucleotide cyclase"/>
    <property type="match status" value="1"/>
</dbReference>
<evidence type="ECO:0000259" key="10">
    <source>
        <dbReference type="PROSITE" id="PS50125"/>
    </source>
</evidence>
<dbReference type="InterPro" id="IPR029787">
    <property type="entry name" value="Nucleotide_cyclase"/>
</dbReference>
<protein>
    <recommendedName>
        <fullName evidence="13">Adenylate/guanylate cyclase domain-containing response regulator</fullName>
    </recommendedName>
</protein>
<keyword evidence="2" id="KW-0812">Transmembrane</keyword>
<dbReference type="GO" id="GO:0004016">
    <property type="term" value="F:adenylate cyclase activity"/>
    <property type="evidence" value="ECO:0007669"/>
    <property type="project" value="UniProtKB-ARBA"/>
</dbReference>
<proteinExistence type="inferred from homology"/>
<dbReference type="Pfam" id="PF00072">
    <property type="entry name" value="Response_reg"/>
    <property type="match status" value="1"/>
</dbReference>
<evidence type="ECO:0000256" key="7">
    <source>
        <dbReference type="PROSITE-ProRule" id="PRU00169"/>
    </source>
</evidence>
<evidence type="ECO:0008006" key="13">
    <source>
        <dbReference type="Google" id="ProtNLM"/>
    </source>
</evidence>
<evidence type="ECO:0000256" key="6">
    <source>
        <dbReference type="ARBA" id="ARBA00023239"/>
    </source>
</evidence>
<dbReference type="AlphaFoldDB" id="A0A2W4TIP9"/>
<evidence type="ECO:0000256" key="1">
    <source>
        <dbReference type="ARBA" id="ARBA00004370"/>
    </source>
</evidence>
<dbReference type="Gene3D" id="3.30.70.1230">
    <property type="entry name" value="Nucleotide cyclase"/>
    <property type="match status" value="1"/>
</dbReference>
<dbReference type="Proteomes" id="UP000249396">
    <property type="component" value="Unassembled WGS sequence"/>
</dbReference>
<dbReference type="PANTHER" id="PTHR11920">
    <property type="entry name" value="GUANYLYL CYCLASE"/>
    <property type="match status" value="1"/>
</dbReference>
<dbReference type="SMART" id="SM00448">
    <property type="entry name" value="REC"/>
    <property type="match status" value="1"/>
</dbReference>
<dbReference type="GO" id="GO:0000160">
    <property type="term" value="P:phosphorelay signal transduction system"/>
    <property type="evidence" value="ECO:0007669"/>
    <property type="project" value="InterPro"/>
</dbReference>
<dbReference type="CDD" id="cd07302">
    <property type="entry name" value="CHD"/>
    <property type="match status" value="1"/>
</dbReference>
<sequence length="344" mass="37883">MKPTILIVDDDPVSQQVLCDLVTLCGYETVLADSGEQAWELLCLNPTIKVAFIDWIMPGMDGPTLCAKIKAQAQDRYVYIIMISAKSKKEDLIKGLEAGADDFLTKPVHEGELLGRLRAGERILTYELRIKQEIQRADDLLLNILPPTVAHRLKSGEAFIADHFQSASILFIDIVGFTKWCHSSAPRAVMEQLSSLFSLYDDEIRQHGAEKIESVGDAYLIASGIPIPRADHASALAHVALGIQDRLARLNQNRIKPWQVRYGIATGPVVAGIIGGSRLSYDVFGDTVNRANRLECAAPTDEILIDANTRDMLGEEWDCEAFGDMDLKGVGLQRVWRLVGGAGK</sequence>
<dbReference type="PANTHER" id="PTHR11920:SF335">
    <property type="entry name" value="GUANYLATE CYCLASE"/>
    <property type="match status" value="1"/>
</dbReference>
<evidence type="ECO:0000313" key="11">
    <source>
        <dbReference type="EMBL" id="PZN82457.1"/>
    </source>
</evidence>
<dbReference type="GO" id="GO:0016020">
    <property type="term" value="C:membrane"/>
    <property type="evidence" value="ECO:0007669"/>
    <property type="project" value="UniProtKB-SubCell"/>
</dbReference>
<comment type="caution">
    <text evidence="11">The sequence shown here is derived from an EMBL/GenBank/DDBJ whole genome shotgun (WGS) entry which is preliminary data.</text>
</comment>
<evidence type="ECO:0000256" key="5">
    <source>
        <dbReference type="ARBA" id="ARBA00023136"/>
    </source>
</evidence>
<keyword evidence="4" id="KW-1133">Transmembrane helix</keyword>
<feature type="modified residue" description="4-aspartylphosphate" evidence="7">
    <location>
        <position position="54"/>
    </location>
</feature>
<gene>
    <name evidence="11" type="ORF">DM484_06375</name>
</gene>
<comment type="subcellular location">
    <subcellularLocation>
        <location evidence="1">Membrane</location>
    </subcellularLocation>
</comment>
<dbReference type="SUPFAM" id="SSF52172">
    <property type="entry name" value="CheY-like"/>
    <property type="match status" value="1"/>
</dbReference>
<dbReference type="PROSITE" id="PS50110">
    <property type="entry name" value="RESPONSE_REGULATORY"/>
    <property type="match status" value="1"/>
</dbReference>
<keyword evidence="6 8" id="KW-0456">Lyase</keyword>
<organism evidence="11 12">
    <name type="scientific">Candidatus Methylumidiphilus alinenensis</name>
    <dbReference type="NCBI Taxonomy" id="2202197"/>
    <lineage>
        <taxon>Bacteria</taxon>
        <taxon>Pseudomonadati</taxon>
        <taxon>Pseudomonadota</taxon>
        <taxon>Gammaproteobacteria</taxon>
        <taxon>Methylococcales</taxon>
        <taxon>Candidatus Methylumidiphilus</taxon>
    </lineage>
</organism>
<keyword evidence="7" id="KW-0597">Phosphoprotein</keyword>
<dbReference type="EMBL" id="QJPH01000219">
    <property type="protein sequence ID" value="PZN82457.1"/>
    <property type="molecule type" value="Genomic_DNA"/>
</dbReference>
<dbReference type="InterPro" id="IPR001054">
    <property type="entry name" value="A/G_cyclase"/>
</dbReference>
<dbReference type="InterPro" id="IPR001789">
    <property type="entry name" value="Sig_transdc_resp-reg_receiver"/>
</dbReference>
<comment type="similarity">
    <text evidence="8">Belongs to the adenylyl cyclase class-4/guanylyl cyclase family.</text>
</comment>
<evidence type="ECO:0000256" key="3">
    <source>
        <dbReference type="ARBA" id="ARBA00022741"/>
    </source>
</evidence>
<accession>A0A2W4TIP9</accession>
<dbReference type="GO" id="GO:0000166">
    <property type="term" value="F:nucleotide binding"/>
    <property type="evidence" value="ECO:0007669"/>
    <property type="project" value="UniProtKB-KW"/>
</dbReference>